<feature type="compositionally biased region" description="Polar residues" evidence="1">
    <location>
        <begin position="24"/>
        <end position="35"/>
    </location>
</feature>
<evidence type="ECO:0000313" key="3">
    <source>
        <dbReference type="Proteomes" id="UP000616885"/>
    </source>
</evidence>
<feature type="region of interest" description="Disordered" evidence="1">
    <location>
        <begin position="1"/>
        <end position="35"/>
    </location>
</feature>
<sequence>MSLARAFTTRRVKNSNDPVESVKRSNTLHKASSHSVLRSQISGPVQLVHTTNMLSYNAPDILRRPSASDSVSTRSEDDYDSATTMSTPMSTPPTSPDTDKDSYSPQPNHLSSYFVAPSTHTITSSELPPAIPKRSPSHTKQGSYEAVARKQSVRRTSKESEQSFSTKGSVSFSRPSSISTRASTTSYGSSTHQTKLYAPPPMPSSAPAFDLPIQHPPTRSDSIRKHKVVPSDSSTHIIPARSDSMRKHKEYRPEPPIQHSSQKPAPSPFGSELAQVSELAEEFGAHCRMDIVYEDDQYLMSRGLARMTADDYLNEIHSLIATFFPEPAAPTPMTTTWI</sequence>
<feature type="compositionally biased region" description="Polar residues" evidence="1">
    <location>
        <begin position="162"/>
        <end position="194"/>
    </location>
</feature>
<gene>
    <name evidence="2" type="ORF">IM811_013518</name>
</gene>
<dbReference type="Proteomes" id="UP000616885">
    <property type="component" value="Unassembled WGS sequence"/>
</dbReference>
<name>A0A8H7N9M7_BIOOC</name>
<dbReference type="AlphaFoldDB" id="A0A8H7N9M7"/>
<comment type="caution">
    <text evidence="2">The sequence shown here is derived from an EMBL/GenBank/DDBJ whole genome shotgun (WGS) entry which is preliminary data.</text>
</comment>
<protein>
    <submittedName>
        <fullName evidence="2">Uncharacterized protein</fullName>
    </submittedName>
</protein>
<proteinExistence type="predicted"/>
<evidence type="ECO:0000313" key="2">
    <source>
        <dbReference type="EMBL" id="KAF9751724.1"/>
    </source>
</evidence>
<evidence type="ECO:0000256" key="1">
    <source>
        <dbReference type="SAM" id="MobiDB-lite"/>
    </source>
</evidence>
<feature type="region of interest" description="Disordered" evidence="1">
    <location>
        <begin position="59"/>
        <end position="273"/>
    </location>
</feature>
<accession>A0A8H7N9M7</accession>
<dbReference type="EMBL" id="JADCTT010000005">
    <property type="protein sequence ID" value="KAF9751724.1"/>
    <property type="molecule type" value="Genomic_DNA"/>
</dbReference>
<reference evidence="2" key="1">
    <citation type="submission" date="2020-10" db="EMBL/GenBank/DDBJ databases">
        <title>High-Quality Genome Resource of Clonostachys rosea strain S41 by Oxford Nanopore Long-Read Sequencing.</title>
        <authorList>
            <person name="Wang H."/>
        </authorList>
    </citation>
    <scope>NUCLEOTIDE SEQUENCE</scope>
    <source>
        <strain evidence="2">S41</strain>
    </source>
</reference>
<organism evidence="2 3">
    <name type="scientific">Bionectria ochroleuca</name>
    <name type="common">Gliocladium roseum</name>
    <dbReference type="NCBI Taxonomy" id="29856"/>
    <lineage>
        <taxon>Eukaryota</taxon>
        <taxon>Fungi</taxon>
        <taxon>Dikarya</taxon>
        <taxon>Ascomycota</taxon>
        <taxon>Pezizomycotina</taxon>
        <taxon>Sordariomycetes</taxon>
        <taxon>Hypocreomycetidae</taxon>
        <taxon>Hypocreales</taxon>
        <taxon>Bionectriaceae</taxon>
        <taxon>Clonostachys</taxon>
    </lineage>
</organism>